<keyword evidence="2" id="KW-0472">Membrane</keyword>
<accession>A0A284VMA6</accession>
<feature type="region of interest" description="Disordered" evidence="1">
    <location>
        <begin position="170"/>
        <end position="194"/>
    </location>
</feature>
<keyword evidence="2" id="KW-0812">Transmembrane</keyword>
<dbReference type="Proteomes" id="UP000218615">
    <property type="component" value="Unassembled WGS sequence"/>
</dbReference>
<dbReference type="AlphaFoldDB" id="A0A284VMA6"/>
<reference evidence="4" key="1">
    <citation type="submission" date="2017-06" db="EMBL/GenBank/DDBJ databases">
        <authorList>
            <person name="Cremers G."/>
        </authorList>
    </citation>
    <scope>NUCLEOTIDE SEQUENCE [LARGE SCALE GENOMIC DNA]</scope>
</reference>
<feature type="transmembrane region" description="Helical" evidence="2">
    <location>
        <begin position="124"/>
        <end position="147"/>
    </location>
</feature>
<evidence type="ECO:0000256" key="1">
    <source>
        <dbReference type="SAM" id="MobiDB-lite"/>
    </source>
</evidence>
<gene>
    <name evidence="3" type="ORF">MNV_180037</name>
</gene>
<keyword evidence="2" id="KW-1133">Transmembrane helix</keyword>
<name>A0A284VMA6_9EURY</name>
<proteinExistence type="predicted"/>
<feature type="compositionally biased region" description="Acidic residues" evidence="1">
    <location>
        <begin position="175"/>
        <end position="194"/>
    </location>
</feature>
<evidence type="ECO:0000256" key="2">
    <source>
        <dbReference type="SAM" id="Phobius"/>
    </source>
</evidence>
<protein>
    <submittedName>
        <fullName evidence="3">Uncharacterized protein</fullName>
    </submittedName>
</protein>
<organism evidence="3 4">
    <name type="scientific">Candidatus Methanoperedens nitratireducens</name>
    <dbReference type="NCBI Taxonomy" id="1392998"/>
    <lineage>
        <taxon>Archaea</taxon>
        <taxon>Methanobacteriati</taxon>
        <taxon>Methanobacteriota</taxon>
        <taxon>Stenosarchaea group</taxon>
        <taxon>Methanomicrobia</taxon>
        <taxon>Methanosarcinales</taxon>
        <taxon>ANME-2 cluster</taxon>
        <taxon>Candidatus Methanoperedentaceae</taxon>
        <taxon>Candidatus Methanoperedens</taxon>
    </lineage>
</organism>
<evidence type="ECO:0000313" key="4">
    <source>
        <dbReference type="Proteomes" id="UP000218615"/>
    </source>
</evidence>
<dbReference type="EMBL" id="FZMP01000090">
    <property type="protein sequence ID" value="SNQ60405.1"/>
    <property type="molecule type" value="Genomic_DNA"/>
</dbReference>
<evidence type="ECO:0000313" key="3">
    <source>
        <dbReference type="EMBL" id="SNQ60405.1"/>
    </source>
</evidence>
<keyword evidence="4" id="KW-1185">Reference proteome</keyword>
<sequence length="194" mass="21313">MSALNDKIKEINSLYAKAMFLLASNRQKLLALQPKLRTQEQKARFQKLVDAQKSHENILASKIKPTMEKLRKALALTKQVVSKVKNAGAAVKQKFVSTAQSIWSKVKGKVGLKGLRGIDGIDDLGVAPIIAAGLIAAGLFTALGYLISLAQGQAESIDALNQYIEEQAQAQPAEEYYEEPTDEYTETTETEEEF</sequence>
<dbReference type="RefSeq" id="WP_096204746.1">
    <property type="nucleotide sequence ID" value="NZ_FZMP01000090.1"/>
</dbReference>